<evidence type="ECO:0000313" key="6">
    <source>
        <dbReference type="EMBL" id="VEJ16912.1"/>
    </source>
</evidence>
<evidence type="ECO:0000259" key="4">
    <source>
        <dbReference type="PROSITE" id="PS50943"/>
    </source>
</evidence>
<dbReference type="InterPro" id="IPR010982">
    <property type="entry name" value="Lambda_DNA-bd_dom_sf"/>
</dbReference>
<dbReference type="Gene3D" id="1.10.260.40">
    <property type="entry name" value="lambda repressor-like DNA-binding domains"/>
    <property type="match status" value="1"/>
</dbReference>
<dbReference type="EMBL" id="JAPQFC010001354">
    <property type="protein sequence ID" value="MCY6525122.1"/>
    <property type="molecule type" value="Genomic_DNA"/>
</dbReference>
<evidence type="ECO:0000313" key="7">
    <source>
        <dbReference type="Proteomes" id="UP000275510"/>
    </source>
</evidence>
<reference evidence="6 7" key="1">
    <citation type="submission" date="2018-12" db="EMBL/GenBank/DDBJ databases">
        <authorList>
            <consortium name="Pathogen Informatics"/>
        </authorList>
    </citation>
    <scope>NUCLEOTIDE SEQUENCE [LARGE SCALE GENOMIC DNA]</scope>
    <source>
        <strain evidence="6 7">NCTC10976</strain>
    </source>
</reference>
<dbReference type="Proteomes" id="UP001077788">
    <property type="component" value="Unassembled WGS sequence"/>
</dbReference>
<dbReference type="SUPFAM" id="SSF47413">
    <property type="entry name" value="lambda repressor-like DNA-binding domains"/>
    <property type="match status" value="1"/>
</dbReference>
<reference evidence="5" key="2">
    <citation type="journal article" date="2021" name="Vet Sci">
        <title>O-Serogroups and Pathovirotypes of Escherichia coli Isolated from Post-Weaning Piglets Showing Diarrhoea and/or Oedema in South Korea.</title>
        <authorList>
            <person name="Byun J.W."/>
            <person name="Moon B.Y."/>
            <person name="Do K.H."/>
            <person name="Lee K."/>
            <person name="Lee H.Y."/>
            <person name="Kim W.I."/>
            <person name="So B."/>
            <person name="Lee W.K."/>
        </authorList>
    </citation>
    <scope>NUCLEOTIDE SEQUENCE</scope>
    <source>
        <strain evidence="5">84/14</strain>
    </source>
</reference>
<sequence length="112" mass="13087">MSINNRLREVMEYKGLNIKAFAELLNVPYRTLQNYLLNERDPSAEVLIKVSDVLNVNLNWLMRGEGYMFRSSTNENELNEKEKQLIGYYRKMSGDMKAAFEISFKLLVEGNN</sequence>
<name>A0A380W054_ACTPL</name>
<keyword evidence="2" id="KW-0238">DNA-binding</keyword>
<dbReference type="InterPro" id="IPR001387">
    <property type="entry name" value="Cro/C1-type_HTH"/>
</dbReference>
<dbReference type="PANTHER" id="PTHR40661">
    <property type="match status" value="1"/>
</dbReference>
<evidence type="ECO:0000256" key="3">
    <source>
        <dbReference type="ARBA" id="ARBA00023163"/>
    </source>
</evidence>
<dbReference type="Pfam" id="PF01381">
    <property type="entry name" value="HTH_3"/>
    <property type="match status" value="1"/>
</dbReference>
<reference evidence="5" key="3">
    <citation type="submission" date="2022-12" db="EMBL/GenBank/DDBJ databases">
        <authorList>
            <person name="Kardos G."/>
            <person name="Sarkozi R."/>
            <person name="Laczko L."/>
            <person name="Marton S."/>
            <person name="Makrai L."/>
            <person name="Banyai K."/>
            <person name="Fodor L."/>
        </authorList>
    </citation>
    <scope>NUCLEOTIDE SEQUENCE</scope>
    <source>
        <strain evidence="5">84/14</strain>
    </source>
</reference>
<organism evidence="6 7">
    <name type="scientific">Actinobacillus pleuropneumoniae</name>
    <name type="common">Haemophilus pleuropneumoniae</name>
    <dbReference type="NCBI Taxonomy" id="715"/>
    <lineage>
        <taxon>Bacteria</taxon>
        <taxon>Pseudomonadati</taxon>
        <taxon>Pseudomonadota</taxon>
        <taxon>Gammaproteobacteria</taxon>
        <taxon>Pasteurellales</taxon>
        <taxon>Pasteurellaceae</taxon>
        <taxon>Actinobacillus</taxon>
    </lineage>
</organism>
<keyword evidence="1" id="KW-0805">Transcription regulation</keyword>
<gene>
    <name evidence="6" type="primary">immR</name>
    <name evidence="6" type="ORF">NCTC10976_01016</name>
    <name evidence="5" type="ORF">OYG11_13070</name>
</gene>
<protein>
    <submittedName>
        <fullName evidence="6">HTH-type transcriptional regulator immR</fullName>
    </submittedName>
    <submittedName>
        <fullName evidence="5">Helix-turn-helix transcriptional regulator</fullName>
    </submittedName>
</protein>
<evidence type="ECO:0000256" key="2">
    <source>
        <dbReference type="ARBA" id="ARBA00023125"/>
    </source>
</evidence>
<dbReference type="PROSITE" id="PS50943">
    <property type="entry name" value="HTH_CROC1"/>
    <property type="match status" value="1"/>
</dbReference>
<dbReference type="PANTHER" id="PTHR40661:SF3">
    <property type="entry name" value="FELS-1 PROPHAGE TRANSCRIPTIONAL REGULATOR"/>
    <property type="match status" value="1"/>
</dbReference>
<evidence type="ECO:0000256" key="1">
    <source>
        <dbReference type="ARBA" id="ARBA00023015"/>
    </source>
</evidence>
<feature type="domain" description="HTH cro/C1-type" evidence="4">
    <location>
        <begin position="7"/>
        <end position="61"/>
    </location>
</feature>
<dbReference type="CDD" id="cd00093">
    <property type="entry name" value="HTH_XRE"/>
    <property type="match status" value="1"/>
</dbReference>
<dbReference type="OrthoDB" id="6105062at2"/>
<dbReference type="GO" id="GO:0003677">
    <property type="term" value="F:DNA binding"/>
    <property type="evidence" value="ECO:0007669"/>
    <property type="project" value="UniProtKB-KW"/>
</dbReference>
<proteinExistence type="predicted"/>
<accession>A0A380W054</accession>
<dbReference type="SMART" id="SM00530">
    <property type="entry name" value="HTH_XRE"/>
    <property type="match status" value="1"/>
</dbReference>
<keyword evidence="3" id="KW-0804">Transcription</keyword>
<dbReference type="AlphaFoldDB" id="A0A380W054"/>
<dbReference type="Proteomes" id="UP000275510">
    <property type="component" value="Chromosome"/>
</dbReference>
<evidence type="ECO:0000313" key="5">
    <source>
        <dbReference type="EMBL" id="MCY6525122.1"/>
    </source>
</evidence>
<dbReference type="RefSeq" id="WP_005608137.1">
    <property type="nucleotide sequence ID" value="NZ_CBDBSV010000213.1"/>
</dbReference>
<dbReference type="EMBL" id="LR134515">
    <property type="protein sequence ID" value="VEJ16912.1"/>
    <property type="molecule type" value="Genomic_DNA"/>
</dbReference>